<accession>Q0RTG3</accession>
<reference evidence="2 3" key="1">
    <citation type="journal article" date="2007" name="Genome Res.">
        <title>Genome characteristics of facultatively symbiotic Frankia sp. strains reflect host range and host plant biogeography.</title>
        <authorList>
            <person name="Normand P."/>
            <person name="Lapierre P."/>
            <person name="Tisa L.S."/>
            <person name="Gogarten J.P."/>
            <person name="Alloisio N."/>
            <person name="Bagnarol E."/>
            <person name="Bassi C.A."/>
            <person name="Berry A.M."/>
            <person name="Bickhart D.M."/>
            <person name="Choisne N."/>
            <person name="Couloux A."/>
            <person name="Cournoyer B."/>
            <person name="Cruveiller S."/>
            <person name="Daubin V."/>
            <person name="Demange N."/>
            <person name="Francino M.P."/>
            <person name="Goltsman E."/>
            <person name="Huang Y."/>
            <person name="Kopp O.R."/>
            <person name="Labarre L."/>
            <person name="Lapidus A."/>
            <person name="Lavire C."/>
            <person name="Marechal J."/>
            <person name="Martinez M."/>
            <person name="Mastronunzio J.E."/>
            <person name="Mullin B.C."/>
            <person name="Niemann J."/>
            <person name="Pujic P."/>
            <person name="Rawnsley T."/>
            <person name="Rouy Z."/>
            <person name="Schenowitz C."/>
            <person name="Sellstedt A."/>
            <person name="Tavares F."/>
            <person name="Tomkins J.P."/>
            <person name="Vallenet D."/>
            <person name="Valverde C."/>
            <person name="Wall L.G."/>
            <person name="Wang Y."/>
            <person name="Medigue C."/>
            <person name="Benson D.R."/>
        </authorList>
    </citation>
    <scope>NUCLEOTIDE SEQUENCE [LARGE SCALE GENOMIC DNA]</scope>
    <source>
        <strain evidence="3">DSM 45986 / CECT 9034 / ACN14a</strain>
    </source>
</reference>
<proteinExistence type="predicted"/>
<evidence type="ECO:0000256" key="1">
    <source>
        <dbReference type="SAM" id="MobiDB-lite"/>
    </source>
</evidence>
<feature type="region of interest" description="Disordered" evidence="1">
    <location>
        <begin position="1"/>
        <end position="80"/>
    </location>
</feature>
<evidence type="ECO:0000313" key="3">
    <source>
        <dbReference type="Proteomes" id="UP000000657"/>
    </source>
</evidence>
<feature type="compositionally biased region" description="Low complexity" evidence="1">
    <location>
        <begin position="62"/>
        <end position="72"/>
    </location>
</feature>
<dbReference type="Proteomes" id="UP000000657">
    <property type="component" value="Chromosome"/>
</dbReference>
<feature type="compositionally biased region" description="Basic and acidic residues" evidence="1">
    <location>
        <begin position="15"/>
        <end position="29"/>
    </location>
</feature>
<sequence length="80" mass="8531">MRTIPARAGTTNEHPTADSRVQDDPRAGGDDASVSFVSAFKIGRSPRGRGRPDGPRHGHVGRGTIPARAGTTGRRRCRVK</sequence>
<dbReference type="KEGG" id="fal:FRAAL0460"/>
<protein>
    <submittedName>
        <fullName evidence="2">Uncharacterized protein</fullName>
    </submittedName>
</protein>
<dbReference type="AlphaFoldDB" id="Q0RTG3"/>
<name>Q0RTG3_FRAAA</name>
<evidence type="ECO:0000313" key="2">
    <source>
        <dbReference type="EMBL" id="CAJ59135.1"/>
    </source>
</evidence>
<dbReference type="AntiFam" id="ANF00057">
    <property type="entry name" value="Translation of E. coli type CRISPR repeat"/>
</dbReference>
<keyword evidence="3" id="KW-1185">Reference proteome</keyword>
<organism evidence="2 3">
    <name type="scientific">Frankia alni (strain DSM 45986 / CECT 9034 / ACN14a)</name>
    <dbReference type="NCBI Taxonomy" id="326424"/>
    <lineage>
        <taxon>Bacteria</taxon>
        <taxon>Bacillati</taxon>
        <taxon>Actinomycetota</taxon>
        <taxon>Actinomycetes</taxon>
        <taxon>Frankiales</taxon>
        <taxon>Frankiaceae</taxon>
        <taxon>Frankia</taxon>
    </lineage>
</organism>
<dbReference type="EMBL" id="CT573213">
    <property type="protein sequence ID" value="CAJ59135.1"/>
    <property type="molecule type" value="Genomic_DNA"/>
</dbReference>
<gene>
    <name evidence="2" type="ordered locus">FRAAL0460</name>
</gene>
<dbReference type="HOGENOM" id="CLU_2584610_0_0_11"/>